<dbReference type="RefSeq" id="XP_018069152.1">
    <property type="nucleotide sequence ID" value="XM_018218555.1"/>
</dbReference>
<protein>
    <submittedName>
        <fullName evidence="3">Uncharacterized protein</fullName>
    </submittedName>
</protein>
<reference evidence="3 4" key="1">
    <citation type="submission" date="2015-10" db="EMBL/GenBank/DDBJ databases">
        <title>Full genome of DAOMC 229536 Phialocephala scopiformis, a fungal endophyte of spruce producing the potent anti-insectan compound rugulosin.</title>
        <authorList>
            <consortium name="DOE Joint Genome Institute"/>
            <person name="Walker A.K."/>
            <person name="Frasz S.L."/>
            <person name="Seifert K.A."/>
            <person name="Miller J.D."/>
            <person name="Mondo S.J."/>
            <person name="Labutti K."/>
            <person name="Lipzen A."/>
            <person name="Dockter R."/>
            <person name="Kennedy M."/>
            <person name="Grigoriev I.V."/>
            <person name="Spatafora J.W."/>
        </authorList>
    </citation>
    <scope>NUCLEOTIDE SEQUENCE [LARGE SCALE GENOMIC DNA]</scope>
    <source>
        <strain evidence="3 4">CBS 120377</strain>
    </source>
</reference>
<dbReference type="EMBL" id="KQ947419">
    <property type="protein sequence ID" value="KUJ14797.1"/>
    <property type="molecule type" value="Genomic_DNA"/>
</dbReference>
<feature type="region of interest" description="Disordered" evidence="1">
    <location>
        <begin position="232"/>
        <end position="268"/>
    </location>
</feature>
<dbReference type="STRING" id="149040.A0A194X4Q1"/>
<evidence type="ECO:0000313" key="3">
    <source>
        <dbReference type="EMBL" id="KUJ14797.1"/>
    </source>
</evidence>
<feature type="transmembrane region" description="Helical" evidence="2">
    <location>
        <begin position="213"/>
        <end position="233"/>
    </location>
</feature>
<dbReference type="KEGG" id="psco:LY89DRAFT_720265"/>
<feature type="compositionally biased region" description="Polar residues" evidence="1">
    <location>
        <begin position="36"/>
        <end position="46"/>
    </location>
</feature>
<dbReference type="GeneID" id="28828281"/>
<dbReference type="Proteomes" id="UP000070700">
    <property type="component" value="Unassembled WGS sequence"/>
</dbReference>
<evidence type="ECO:0000256" key="2">
    <source>
        <dbReference type="SAM" id="Phobius"/>
    </source>
</evidence>
<proteinExistence type="predicted"/>
<accession>A0A194X4Q1</accession>
<feature type="compositionally biased region" description="Basic and acidic residues" evidence="1">
    <location>
        <begin position="146"/>
        <end position="163"/>
    </location>
</feature>
<feature type="region of interest" description="Disordered" evidence="1">
    <location>
        <begin position="1"/>
        <end position="200"/>
    </location>
</feature>
<organism evidence="3 4">
    <name type="scientific">Mollisia scopiformis</name>
    <name type="common">Conifer needle endophyte fungus</name>
    <name type="synonym">Phialocephala scopiformis</name>
    <dbReference type="NCBI Taxonomy" id="149040"/>
    <lineage>
        <taxon>Eukaryota</taxon>
        <taxon>Fungi</taxon>
        <taxon>Dikarya</taxon>
        <taxon>Ascomycota</taxon>
        <taxon>Pezizomycotina</taxon>
        <taxon>Leotiomycetes</taxon>
        <taxon>Helotiales</taxon>
        <taxon>Mollisiaceae</taxon>
        <taxon>Mollisia</taxon>
    </lineage>
</organism>
<feature type="compositionally biased region" description="Basic and acidic residues" evidence="1">
    <location>
        <begin position="47"/>
        <end position="57"/>
    </location>
</feature>
<keyword evidence="4" id="KW-1185">Reference proteome</keyword>
<evidence type="ECO:0000313" key="4">
    <source>
        <dbReference type="Proteomes" id="UP000070700"/>
    </source>
</evidence>
<name>A0A194X4Q1_MOLSC</name>
<sequence>MPRSDNLYSADDSENSDRESFSEELSPSDGYFNRGNVPNTIVQDPSISKDDKAEDKTLIPPPSVQSRTGGSSRTSLHSVLPRSLPSHNYASHRSDNAPSNSPSSYTPTSPVSPRRRDAMFSERSALIHGPPPAYSSSPPEVPLSPRETEGQRYRTFPEHHLERGFLPGREPESMGGPVEHEEEHEQESNETTPLTNEPKPARLSVCRGIAKKILLIALFVVVVVSLISALAGGSSNKTKDPSEDDPSKDPSKSPVDDMPPPPIDADGPYCSIAKYKNDAVTYEFPVGKDLTVLQTTHGDQGSKDRSVSTAGEIRLRRLPKDSMHGSRAYFTLDVHVSDPELVVIKSWDEDSRMLKISTPRYAPLGPGQHCVSVGITAWFPEDAEFNELLFESVTLTMRVMDDIKVKVTGWSRFSSLAGQVIFPTISVPLSHEVFDDDASIVPTLKYEHPFSSRRILIETESGSITGTYPLMDFLGLDSQAGQISVDVIPHKVLESAPAPADLEVKTSSGSIKVNCPIRYVPPPRNYITHVHSSAGSVDGSFYLGSLSSFGTSAGGIRIDGLPVLQACSTNNRDKNERPNVFETRTVSGGTKVQVLDPIFISALTPAEQPKPQPVQKERPGPWAPIGDGDPHIITPPNVVLDQNLLVIDPRTQYSKKKLDSLKSVHSSNAASVEVSYPENWVGTLHAKSVSGSITVTGDDIRIIRERKGFASKEILARKGVEESEEGSYIEMQSVAGSLGFVVGR</sequence>
<dbReference type="InParanoid" id="A0A194X4Q1"/>
<gene>
    <name evidence="3" type="ORF">LY89DRAFT_720265</name>
</gene>
<keyword evidence="2" id="KW-0812">Transmembrane</keyword>
<feature type="compositionally biased region" description="Basic and acidic residues" evidence="1">
    <location>
        <begin position="178"/>
        <end position="187"/>
    </location>
</feature>
<keyword evidence="2" id="KW-0472">Membrane</keyword>
<feature type="compositionally biased region" description="Low complexity" evidence="1">
    <location>
        <begin position="98"/>
        <end position="112"/>
    </location>
</feature>
<feature type="compositionally biased region" description="Polar residues" evidence="1">
    <location>
        <begin position="64"/>
        <end position="77"/>
    </location>
</feature>
<dbReference type="OrthoDB" id="3539644at2759"/>
<feature type="compositionally biased region" description="Basic and acidic residues" evidence="1">
    <location>
        <begin position="237"/>
        <end position="255"/>
    </location>
</feature>
<keyword evidence="2" id="KW-1133">Transmembrane helix</keyword>
<evidence type="ECO:0000256" key="1">
    <source>
        <dbReference type="SAM" id="MobiDB-lite"/>
    </source>
</evidence>
<dbReference type="AlphaFoldDB" id="A0A194X4Q1"/>